<dbReference type="PANTHER" id="PTHR10775">
    <property type="entry name" value="OS08G0208400 PROTEIN"/>
    <property type="match status" value="1"/>
</dbReference>
<dbReference type="EMBL" id="BT085019">
    <property type="protein sequence ID" value="ACR35372.1"/>
    <property type="molecule type" value="mRNA"/>
</dbReference>
<dbReference type="AlphaFoldDB" id="C4J2H2"/>
<evidence type="ECO:0000313" key="1">
    <source>
        <dbReference type="EMBL" id="ACR35372.1"/>
    </source>
</evidence>
<sequence length="86" mass="10090">MSILWELSYWKDLEVHHNIDVIHVKKNVCGSLLGTLMSDRWKTKDHAKARANLEELDIRPELYPDSTSAQPPLSRIYCQKKPEWQS</sequence>
<name>C4J2H2_MAIZE</name>
<organism evidence="1">
    <name type="scientific">Zea mays</name>
    <name type="common">Maize</name>
    <dbReference type="NCBI Taxonomy" id="4577"/>
    <lineage>
        <taxon>Eukaryota</taxon>
        <taxon>Viridiplantae</taxon>
        <taxon>Streptophyta</taxon>
        <taxon>Embryophyta</taxon>
        <taxon>Tracheophyta</taxon>
        <taxon>Spermatophyta</taxon>
        <taxon>Magnoliopsida</taxon>
        <taxon>Liliopsida</taxon>
        <taxon>Poales</taxon>
        <taxon>Poaceae</taxon>
        <taxon>PACMAD clade</taxon>
        <taxon>Panicoideae</taxon>
        <taxon>Andropogonodae</taxon>
        <taxon>Andropogoneae</taxon>
        <taxon>Tripsacinae</taxon>
        <taxon>Zea</taxon>
    </lineage>
</organism>
<protein>
    <submittedName>
        <fullName evidence="1">Uncharacterized protein</fullName>
    </submittedName>
</protein>
<proteinExistence type="evidence at transcript level"/>
<accession>C4J2H2</accession>
<dbReference type="PANTHER" id="PTHR10775:SF182">
    <property type="entry name" value="TRANSPOSON, EN_SPM-LIKE, TRANSPOSASE-ASSOCIATED DOMAIN PROTEIN-RELATED"/>
    <property type="match status" value="1"/>
</dbReference>
<reference evidence="1" key="1">
    <citation type="journal article" date="2009" name="PLoS Genet.">
        <title>Sequencing, mapping, and analysis of 27,455 maize full-length cDNAs.</title>
        <authorList>
            <person name="Soderlund C."/>
            <person name="Descour A."/>
            <person name="Kudrna D."/>
            <person name="Bomhoff M."/>
            <person name="Boyd L."/>
            <person name="Currie J."/>
            <person name="Angelova A."/>
            <person name="Collura K."/>
            <person name="Wissotski M."/>
            <person name="Ashley E."/>
            <person name="Morrow D."/>
            <person name="Fernandes J."/>
            <person name="Walbot V."/>
            <person name="Yu Y."/>
        </authorList>
    </citation>
    <scope>NUCLEOTIDE SEQUENCE</scope>
    <source>
        <strain evidence="1">B73</strain>
    </source>
</reference>